<dbReference type="AlphaFoldDB" id="A0A812M235"/>
<sequence length="155" mass="17807">MALYYGVTGMMSWSEWDSDNPTTYRLVLEIEIQYADRCLGIVPDWTYLNETATKFNTSLEQALHGPCGNARCSFVAINWNKDGKQGSGYIPYEFRMLPGSVETCGLRFHKVVMIKGHLYDSMFDHFQNGKAFVGARKVFSSLLRWHKMAMQKLSR</sequence>
<keyword evidence="2" id="KW-1185">Reference proteome</keyword>
<organism evidence="1 2">
    <name type="scientific">Symbiodinium pilosum</name>
    <name type="common">Dinoflagellate</name>
    <dbReference type="NCBI Taxonomy" id="2952"/>
    <lineage>
        <taxon>Eukaryota</taxon>
        <taxon>Sar</taxon>
        <taxon>Alveolata</taxon>
        <taxon>Dinophyceae</taxon>
        <taxon>Suessiales</taxon>
        <taxon>Symbiodiniaceae</taxon>
        <taxon>Symbiodinium</taxon>
    </lineage>
</organism>
<name>A0A812M235_SYMPI</name>
<dbReference type="OrthoDB" id="10477017at2759"/>
<accession>A0A812M235</accession>
<protein>
    <submittedName>
        <fullName evidence="1">Uncharacterized protein</fullName>
    </submittedName>
</protein>
<dbReference type="EMBL" id="CAJNIZ010007269">
    <property type="protein sequence ID" value="CAE7256661.1"/>
    <property type="molecule type" value="Genomic_DNA"/>
</dbReference>
<comment type="caution">
    <text evidence="1">The sequence shown here is derived from an EMBL/GenBank/DDBJ whole genome shotgun (WGS) entry which is preliminary data.</text>
</comment>
<proteinExistence type="predicted"/>
<dbReference type="Proteomes" id="UP000649617">
    <property type="component" value="Unassembled WGS sequence"/>
</dbReference>
<evidence type="ECO:0000313" key="1">
    <source>
        <dbReference type="EMBL" id="CAE7256661.1"/>
    </source>
</evidence>
<evidence type="ECO:0000313" key="2">
    <source>
        <dbReference type="Proteomes" id="UP000649617"/>
    </source>
</evidence>
<reference evidence="1" key="1">
    <citation type="submission" date="2021-02" db="EMBL/GenBank/DDBJ databases">
        <authorList>
            <person name="Dougan E. K."/>
            <person name="Rhodes N."/>
            <person name="Thang M."/>
            <person name="Chan C."/>
        </authorList>
    </citation>
    <scope>NUCLEOTIDE SEQUENCE</scope>
</reference>
<gene>
    <name evidence="1" type="ORF">SPIL2461_LOCUS5227</name>
</gene>